<keyword evidence="2 11" id="KW-0813">Transport</keyword>
<dbReference type="Gene3D" id="2.40.30.10">
    <property type="entry name" value="Translation factors"/>
    <property type="match status" value="1"/>
</dbReference>
<dbReference type="GO" id="GO:0009055">
    <property type="term" value="F:electron transfer activity"/>
    <property type="evidence" value="ECO:0007669"/>
    <property type="project" value="UniProtKB-UniRule"/>
</dbReference>
<dbReference type="PROSITE" id="PS51384">
    <property type="entry name" value="FAD_FR"/>
    <property type="match status" value="1"/>
</dbReference>
<dbReference type="NCBIfam" id="NF000798">
    <property type="entry name" value="PRK00054.1-3"/>
    <property type="match status" value="1"/>
</dbReference>
<organism evidence="15 16">
    <name type="scientific">Anaerovirgula multivorans</name>
    <dbReference type="NCBI Taxonomy" id="312168"/>
    <lineage>
        <taxon>Bacteria</taxon>
        <taxon>Bacillati</taxon>
        <taxon>Bacillota</taxon>
        <taxon>Clostridia</taxon>
        <taxon>Peptostreptococcales</taxon>
        <taxon>Natronincolaceae</taxon>
        <taxon>Anaerovirgula</taxon>
    </lineage>
</organism>
<dbReference type="GO" id="GO:0046872">
    <property type="term" value="F:metal ion binding"/>
    <property type="evidence" value="ECO:0007669"/>
    <property type="project" value="UniProtKB-KW"/>
</dbReference>
<dbReference type="InterPro" id="IPR039261">
    <property type="entry name" value="FNR_nucleotide-bd"/>
</dbReference>
<keyword evidence="8 11" id="KW-0249">Electron transport</keyword>
<dbReference type="UniPathway" id="UPA00070">
    <property type="reaction ID" value="UER00945"/>
</dbReference>
<feature type="binding site" evidence="11 13">
    <location>
        <position position="242"/>
    </location>
    <ligand>
        <name>[2Fe-2S] cluster</name>
        <dbReference type="ChEBI" id="CHEBI:190135"/>
    </ligand>
</feature>
<dbReference type="PIRSF" id="PIRSF006816">
    <property type="entry name" value="Cyc3_hyd_g"/>
    <property type="match status" value="1"/>
</dbReference>
<dbReference type="EMBL" id="FZOJ01000004">
    <property type="protein sequence ID" value="SNS10622.1"/>
    <property type="molecule type" value="Genomic_DNA"/>
</dbReference>
<evidence type="ECO:0000256" key="3">
    <source>
        <dbReference type="ARBA" id="ARBA00022630"/>
    </source>
</evidence>
<dbReference type="PANTHER" id="PTHR43513:SF3">
    <property type="entry name" value="DIHYDROOROTATE DEHYDROGENASE B (NAD(+)), ELECTRON TRANSFER SUBUNIT-RELATED"/>
    <property type="match status" value="1"/>
</dbReference>
<comment type="caution">
    <text evidence="11">Lacks conserved residue(s) required for the propagation of feature annotation.</text>
</comment>
<evidence type="ECO:0000256" key="6">
    <source>
        <dbReference type="ARBA" id="ARBA00022827"/>
    </source>
</evidence>
<evidence type="ECO:0000256" key="4">
    <source>
        <dbReference type="ARBA" id="ARBA00022714"/>
    </source>
</evidence>
<accession>A0A239BSK2</accession>
<dbReference type="OrthoDB" id="9789468at2"/>
<dbReference type="AlphaFoldDB" id="A0A239BSK2"/>
<feature type="binding site" evidence="11 13">
    <location>
        <position position="224"/>
    </location>
    <ligand>
        <name>[2Fe-2S] cluster</name>
        <dbReference type="ChEBI" id="CHEBI:190135"/>
    </ligand>
</feature>
<keyword evidence="5 11" id="KW-0479">Metal-binding</keyword>
<dbReference type="RefSeq" id="WP_089281886.1">
    <property type="nucleotide sequence ID" value="NZ_FZOJ01000004.1"/>
</dbReference>
<reference evidence="16" key="1">
    <citation type="submission" date="2017-06" db="EMBL/GenBank/DDBJ databases">
        <authorList>
            <person name="Varghese N."/>
            <person name="Submissions S."/>
        </authorList>
    </citation>
    <scope>NUCLEOTIDE SEQUENCE [LARGE SCALE GENOMIC DNA]</scope>
    <source>
        <strain evidence="16">SCA</strain>
    </source>
</reference>
<evidence type="ECO:0000313" key="16">
    <source>
        <dbReference type="Proteomes" id="UP000198304"/>
    </source>
</evidence>
<evidence type="ECO:0000256" key="1">
    <source>
        <dbReference type="ARBA" id="ARBA00006422"/>
    </source>
</evidence>
<feature type="binding site" evidence="11 12">
    <location>
        <begin position="52"/>
        <end position="55"/>
    </location>
    <ligand>
        <name>FAD</name>
        <dbReference type="ChEBI" id="CHEBI:57692"/>
    </ligand>
</feature>
<dbReference type="CDD" id="cd06218">
    <property type="entry name" value="DHOD_e_trans"/>
    <property type="match status" value="1"/>
</dbReference>
<comment type="cofactor">
    <cofactor evidence="11 12">
        <name>FAD</name>
        <dbReference type="ChEBI" id="CHEBI:57692"/>
    </cofactor>
    <text evidence="11 12">Binds 1 FAD per subunit.</text>
</comment>
<comment type="cofactor">
    <cofactor evidence="13">
        <name>[2Fe-2S] cluster</name>
        <dbReference type="ChEBI" id="CHEBI:190135"/>
    </cofactor>
    <text evidence="13">Binds 1 [2Fe-2S] cluster per subunit.</text>
</comment>
<evidence type="ECO:0000256" key="7">
    <source>
        <dbReference type="ARBA" id="ARBA00022975"/>
    </source>
</evidence>
<dbReference type="InterPro" id="IPR037117">
    <property type="entry name" value="Dihydroorotate_DH_ele_sf"/>
</dbReference>
<evidence type="ECO:0000256" key="13">
    <source>
        <dbReference type="PIRSR" id="PIRSR006816-2"/>
    </source>
</evidence>
<keyword evidence="3 11" id="KW-0285">Flavoprotein</keyword>
<keyword evidence="4 11" id="KW-0001">2Fe-2S</keyword>
<keyword evidence="6 11" id="KW-0274">FAD</keyword>
<dbReference type="Proteomes" id="UP000198304">
    <property type="component" value="Unassembled WGS sequence"/>
</dbReference>
<evidence type="ECO:0000256" key="9">
    <source>
        <dbReference type="ARBA" id="ARBA00023004"/>
    </source>
</evidence>
<dbReference type="SUPFAM" id="SSF63380">
    <property type="entry name" value="Riboflavin synthase domain-like"/>
    <property type="match status" value="1"/>
</dbReference>
<evidence type="ECO:0000256" key="12">
    <source>
        <dbReference type="PIRSR" id="PIRSR006816-1"/>
    </source>
</evidence>
<evidence type="ECO:0000256" key="2">
    <source>
        <dbReference type="ARBA" id="ARBA00022448"/>
    </source>
</evidence>
<dbReference type="SUPFAM" id="SSF52343">
    <property type="entry name" value="Ferredoxin reductase-like, C-terminal NADP-linked domain"/>
    <property type="match status" value="1"/>
</dbReference>
<comment type="cofactor">
    <cofactor evidence="11">
        <name>[2Fe-2S] cluster</name>
        <dbReference type="ChEBI" id="CHEBI:190135"/>
    </cofactor>
    <text evidence="11">Binds 1 [2Fe-2S] cluster per subunit.</text>
</comment>
<dbReference type="InterPro" id="IPR012165">
    <property type="entry name" value="Cyt_c3_hydrogenase_gsu"/>
</dbReference>
<dbReference type="Pfam" id="PF10418">
    <property type="entry name" value="DHODB_Fe-S_bind"/>
    <property type="match status" value="1"/>
</dbReference>
<keyword evidence="10 11" id="KW-0411">Iron-sulfur</keyword>
<gene>
    <name evidence="11" type="primary">pyrK</name>
    <name evidence="15" type="ORF">SAMN05446037_100499</name>
</gene>
<comment type="subunit">
    <text evidence="11">Heterotetramer of 2 PyrK and 2 PyrD type B subunits.</text>
</comment>
<dbReference type="HAMAP" id="MF_01211">
    <property type="entry name" value="DHODB_Fe_S_bind"/>
    <property type="match status" value="1"/>
</dbReference>
<evidence type="ECO:0000256" key="8">
    <source>
        <dbReference type="ARBA" id="ARBA00022982"/>
    </source>
</evidence>
<dbReference type="GO" id="GO:0044205">
    <property type="term" value="P:'de novo' UMP biosynthetic process"/>
    <property type="evidence" value="ECO:0007669"/>
    <property type="project" value="UniProtKB-UniRule"/>
</dbReference>
<feature type="binding site" evidence="11 13">
    <location>
        <position position="216"/>
    </location>
    <ligand>
        <name>[2Fe-2S] cluster</name>
        <dbReference type="ChEBI" id="CHEBI:190135"/>
    </ligand>
</feature>
<dbReference type="GO" id="GO:0051537">
    <property type="term" value="F:2 iron, 2 sulfur cluster binding"/>
    <property type="evidence" value="ECO:0007669"/>
    <property type="project" value="UniProtKB-KW"/>
</dbReference>
<keyword evidence="7 11" id="KW-0665">Pyrimidine biosynthesis</keyword>
<comment type="function">
    <text evidence="11">Responsible for channeling the electrons from the oxidation of dihydroorotate from the FMN redox center in the PyrD type B subunit to the ultimate electron acceptor NAD(+).</text>
</comment>
<feature type="domain" description="FAD-binding FR-type" evidence="14">
    <location>
        <begin position="2"/>
        <end position="101"/>
    </location>
</feature>
<evidence type="ECO:0000256" key="11">
    <source>
        <dbReference type="HAMAP-Rule" id="MF_01211"/>
    </source>
</evidence>
<proteinExistence type="inferred from homology"/>
<dbReference type="PRINTS" id="PR00409">
    <property type="entry name" value="PHDIOXRDTASE"/>
</dbReference>
<feature type="binding site" evidence="11 13">
    <location>
        <position position="221"/>
    </location>
    <ligand>
        <name>[2Fe-2S] cluster</name>
        <dbReference type="ChEBI" id="CHEBI:190135"/>
    </ligand>
</feature>
<dbReference type="GO" id="GO:0050660">
    <property type="term" value="F:flavin adenine dinucleotide binding"/>
    <property type="evidence" value="ECO:0007669"/>
    <property type="project" value="InterPro"/>
</dbReference>
<sequence>MKTMVKASIIKNLEIAPGIYEMILLSKELVETGFPGKFVNLYIEDGQHLLPRPISICETDKNQQTLRLIYAVIGKGTKKLSIMKEKEEIKVLGSLGNGFSVGRGNGKNIVIGGGIGVPPLLELVKQLEGSKTVYLGFRCNPILVEDFKKYADEVYVATEDGSEGYKGNVLELMEQHQAKGDMLYSCGPKPMLKAVADWAKENNIDGELSLEERMACGIGACLVCTCKTAEKEGEDWEYKRVCKDGPVFSRDEVIWG</sequence>
<protein>
    <recommendedName>
        <fullName evidence="11">Dihydroorotate dehydrogenase B (NAD(+)), electron transfer subunit</fullName>
    </recommendedName>
    <alternativeName>
        <fullName evidence="11">Dihydroorotate oxidase B, electron transfer subunit</fullName>
    </alternativeName>
</protein>
<comment type="similarity">
    <text evidence="1 11">Belongs to the PyrK family.</text>
</comment>
<comment type="pathway">
    <text evidence="11">Pyrimidine metabolism; UMP biosynthesis via de novo pathway; orotate from (S)-dihydroorotate (NAD(+) route): step 1/1.</text>
</comment>
<dbReference type="PANTHER" id="PTHR43513">
    <property type="entry name" value="DIHYDROOROTATE DEHYDROGENASE B (NAD(+)), ELECTRON TRANSFER SUBUNIT"/>
    <property type="match status" value="1"/>
</dbReference>
<evidence type="ECO:0000313" key="15">
    <source>
        <dbReference type="EMBL" id="SNS10622.1"/>
    </source>
</evidence>
<evidence type="ECO:0000256" key="10">
    <source>
        <dbReference type="ARBA" id="ARBA00023014"/>
    </source>
</evidence>
<dbReference type="InterPro" id="IPR017938">
    <property type="entry name" value="Riboflavin_synthase-like_b-brl"/>
</dbReference>
<keyword evidence="9 11" id="KW-0408">Iron</keyword>
<dbReference type="Gene3D" id="2.10.240.10">
    <property type="entry name" value="Dihydroorotate dehydrogenase, electron transfer subunit"/>
    <property type="match status" value="1"/>
</dbReference>
<dbReference type="GO" id="GO:0016491">
    <property type="term" value="F:oxidoreductase activity"/>
    <property type="evidence" value="ECO:0007669"/>
    <property type="project" value="InterPro"/>
</dbReference>
<feature type="binding site" evidence="11 12">
    <location>
        <begin position="76"/>
        <end position="77"/>
    </location>
    <ligand>
        <name>FAD</name>
        <dbReference type="ChEBI" id="CHEBI:57692"/>
    </ligand>
</feature>
<keyword evidence="16" id="KW-1185">Reference proteome</keyword>
<dbReference type="InterPro" id="IPR017927">
    <property type="entry name" value="FAD-bd_FR_type"/>
</dbReference>
<dbReference type="InterPro" id="IPR019480">
    <property type="entry name" value="Dihydroorotate_DH_Fe-S-bd"/>
</dbReference>
<name>A0A239BSK2_9FIRM</name>
<dbReference type="Gene3D" id="3.40.50.80">
    <property type="entry name" value="Nucleotide-binding domain of ferredoxin-NADP reductase (FNR) module"/>
    <property type="match status" value="1"/>
</dbReference>
<dbReference type="InterPro" id="IPR050353">
    <property type="entry name" value="PyrK_electron_transfer"/>
</dbReference>
<evidence type="ECO:0000256" key="5">
    <source>
        <dbReference type="ARBA" id="ARBA00022723"/>
    </source>
</evidence>
<evidence type="ECO:0000259" key="14">
    <source>
        <dbReference type="PROSITE" id="PS51384"/>
    </source>
</evidence>
<dbReference type="InterPro" id="IPR023455">
    <property type="entry name" value="Dihydroorotate_DHASE_ETsu"/>
</dbReference>